<protein>
    <submittedName>
        <fullName evidence="2">Uncharacterized protein</fullName>
    </submittedName>
</protein>
<organism evidence="2 3">
    <name type="scientific">Mesorhizobium huakuii</name>
    <dbReference type="NCBI Taxonomy" id="28104"/>
    <lineage>
        <taxon>Bacteria</taxon>
        <taxon>Pseudomonadati</taxon>
        <taxon>Pseudomonadota</taxon>
        <taxon>Alphaproteobacteria</taxon>
        <taxon>Hyphomicrobiales</taxon>
        <taxon>Phyllobacteriaceae</taxon>
        <taxon>Mesorhizobium</taxon>
    </lineage>
</organism>
<gene>
    <name evidence="2" type="ORF">HB778_30485</name>
</gene>
<dbReference type="Proteomes" id="UP000515465">
    <property type="component" value="Chromosome"/>
</dbReference>
<sequence length="60" mass="6213">MSKEIYDQSKEDPSGYNGSISAVAGLAAIGAALSHSWPIAAIAAGVCAWFLYQARKAARA</sequence>
<keyword evidence="1" id="KW-0472">Membrane</keyword>
<dbReference type="AlphaFoldDB" id="A0A7G6T0W3"/>
<keyword evidence="1" id="KW-1133">Transmembrane helix</keyword>
<proteinExistence type="predicted"/>
<dbReference type="EMBL" id="CP050296">
    <property type="protein sequence ID" value="QND60395.1"/>
    <property type="molecule type" value="Genomic_DNA"/>
</dbReference>
<feature type="transmembrane region" description="Helical" evidence="1">
    <location>
        <begin position="20"/>
        <end position="52"/>
    </location>
</feature>
<evidence type="ECO:0000313" key="3">
    <source>
        <dbReference type="Proteomes" id="UP000515465"/>
    </source>
</evidence>
<dbReference type="RefSeq" id="WP_183459278.1">
    <property type="nucleotide sequence ID" value="NZ_CP050296.1"/>
</dbReference>
<evidence type="ECO:0000313" key="2">
    <source>
        <dbReference type="EMBL" id="QND60395.1"/>
    </source>
</evidence>
<accession>A0A7G6T0W3</accession>
<name>A0A7G6T0W3_9HYPH</name>
<keyword evidence="1" id="KW-0812">Transmembrane</keyword>
<reference evidence="3" key="1">
    <citation type="journal article" date="2020" name="Mol. Plant Microbe">
        <title>Rhizobial microsymbionts of the narrowly endemic Oxytropis species growing in Kamchatka are characterized by significant genetic diversity and possess a set of genes that are associated with T3SS and T6SS secretion systems and can affect the development of symbiosis.</title>
        <authorList>
            <person name="Safronova V."/>
            <person name="Guro P."/>
            <person name="Sazanova A."/>
            <person name="Kuznetsova I."/>
            <person name="Belimov A."/>
            <person name="Yakubov V."/>
            <person name="Chirak E."/>
            <person name="Afonin A."/>
            <person name="Gogolev Y."/>
            <person name="Andronov E."/>
            <person name="Tikhonovich I."/>
        </authorList>
    </citation>
    <scope>NUCLEOTIDE SEQUENCE [LARGE SCALE GENOMIC DNA]</scope>
    <source>
        <strain evidence="3">583</strain>
    </source>
</reference>
<evidence type="ECO:0000256" key="1">
    <source>
        <dbReference type="SAM" id="Phobius"/>
    </source>
</evidence>